<dbReference type="HOGENOM" id="CLU_039613_32_2_9"/>
<dbReference type="Proteomes" id="UP000013750">
    <property type="component" value="Unassembled WGS sequence"/>
</dbReference>
<dbReference type="InterPro" id="IPR005119">
    <property type="entry name" value="LysR_subst-bd"/>
</dbReference>
<evidence type="ECO:0000256" key="3">
    <source>
        <dbReference type="ARBA" id="ARBA00023125"/>
    </source>
</evidence>
<dbReference type="Pfam" id="PF03466">
    <property type="entry name" value="LysR_substrate"/>
    <property type="match status" value="1"/>
</dbReference>
<reference evidence="7 9" key="2">
    <citation type="submission" date="2013-03" db="EMBL/GenBank/DDBJ databases">
        <title>The Genome Sequence of Enterococcus gilvus ATCC BAA-350 (PacBio/Illumina hybrid assembly).</title>
        <authorList>
            <consortium name="The Broad Institute Genomics Platform"/>
            <consortium name="The Broad Institute Genome Sequencing Center for Infectious Disease"/>
            <person name="Earl A."/>
            <person name="Russ C."/>
            <person name="Gilmore M."/>
            <person name="Surin D."/>
            <person name="Walker B."/>
            <person name="Young S."/>
            <person name="Zeng Q."/>
            <person name="Gargeya S."/>
            <person name="Fitzgerald M."/>
            <person name="Haas B."/>
            <person name="Abouelleil A."/>
            <person name="Allen A.W."/>
            <person name="Alvarado L."/>
            <person name="Arachchi H.M."/>
            <person name="Berlin A.M."/>
            <person name="Chapman S.B."/>
            <person name="Gainer-Dewar J."/>
            <person name="Goldberg J."/>
            <person name="Griggs A."/>
            <person name="Gujja S."/>
            <person name="Hansen M."/>
            <person name="Howarth C."/>
            <person name="Imamovic A."/>
            <person name="Ireland A."/>
            <person name="Larimer J."/>
            <person name="McCowan C."/>
            <person name="Murphy C."/>
            <person name="Pearson M."/>
            <person name="Poon T.W."/>
            <person name="Priest M."/>
            <person name="Roberts A."/>
            <person name="Saif S."/>
            <person name="Shea T."/>
            <person name="Sisk P."/>
            <person name="Sykes S."/>
            <person name="Wortman J."/>
            <person name="Nusbaum C."/>
            <person name="Birren B."/>
        </authorList>
    </citation>
    <scope>NUCLEOTIDE SEQUENCE [LARGE SCALE GENOMIC DNA]</scope>
    <source>
        <strain evidence="7 9">ATCC BAA-350</strain>
    </source>
</reference>
<keyword evidence="9" id="KW-1185">Reference proteome</keyword>
<dbReference type="FunFam" id="1.10.10.10:FF:000001">
    <property type="entry name" value="LysR family transcriptional regulator"/>
    <property type="match status" value="1"/>
</dbReference>
<keyword evidence="2" id="KW-0805">Transcription regulation</keyword>
<dbReference type="Pfam" id="PF00126">
    <property type="entry name" value="HTH_1"/>
    <property type="match status" value="1"/>
</dbReference>
<evidence type="ECO:0000256" key="4">
    <source>
        <dbReference type="ARBA" id="ARBA00023163"/>
    </source>
</evidence>
<dbReference type="SUPFAM" id="SSF53850">
    <property type="entry name" value="Periplasmic binding protein-like II"/>
    <property type="match status" value="1"/>
</dbReference>
<dbReference type="PANTHER" id="PTHR30346">
    <property type="entry name" value="TRANSCRIPTIONAL DUAL REGULATOR HCAR-RELATED"/>
    <property type="match status" value="1"/>
</dbReference>
<dbReference type="EMBL" id="ASWH01000001">
    <property type="protein sequence ID" value="EOW83581.1"/>
    <property type="molecule type" value="Genomic_DNA"/>
</dbReference>
<dbReference type="AlphaFoldDB" id="R2VGC5"/>
<keyword evidence="3" id="KW-0238">DNA-binding</keyword>
<dbReference type="PRINTS" id="PR00039">
    <property type="entry name" value="HTHLYSR"/>
</dbReference>
<dbReference type="Gene3D" id="3.40.190.290">
    <property type="match status" value="1"/>
</dbReference>
<dbReference type="GO" id="GO:0003677">
    <property type="term" value="F:DNA binding"/>
    <property type="evidence" value="ECO:0007669"/>
    <property type="project" value="UniProtKB-KW"/>
</dbReference>
<keyword evidence="4" id="KW-0804">Transcription</keyword>
<name>R2VGC5_9ENTE</name>
<accession>R2VGC5</accession>
<dbReference type="InterPro" id="IPR036388">
    <property type="entry name" value="WH-like_DNA-bd_sf"/>
</dbReference>
<dbReference type="PROSITE" id="PS50931">
    <property type="entry name" value="HTH_LYSR"/>
    <property type="match status" value="1"/>
</dbReference>
<dbReference type="OrthoDB" id="9803735at2"/>
<evidence type="ECO:0000313" key="7">
    <source>
        <dbReference type="EMBL" id="EOW83581.1"/>
    </source>
</evidence>
<gene>
    <name evidence="7" type="ORF">I592_02940</name>
    <name evidence="6" type="ORF">UKC_01030</name>
</gene>
<dbReference type="PATRIC" id="fig|1158614.3.peg.1061"/>
<comment type="similarity">
    <text evidence="1">Belongs to the LysR transcriptional regulatory family.</text>
</comment>
<dbReference type="Gene3D" id="1.10.10.10">
    <property type="entry name" value="Winged helix-like DNA-binding domain superfamily/Winged helix DNA-binding domain"/>
    <property type="match status" value="1"/>
</dbReference>
<evidence type="ECO:0000256" key="1">
    <source>
        <dbReference type="ARBA" id="ARBA00009437"/>
    </source>
</evidence>
<dbReference type="CDD" id="cd05466">
    <property type="entry name" value="PBP2_LTTR_substrate"/>
    <property type="match status" value="1"/>
</dbReference>
<feature type="domain" description="HTH lysR-type" evidence="5">
    <location>
        <begin position="1"/>
        <end position="58"/>
    </location>
</feature>
<dbReference type="GO" id="GO:0032993">
    <property type="term" value="C:protein-DNA complex"/>
    <property type="evidence" value="ECO:0007669"/>
    <property type="project" value="TreeGrafter"/>
</dbReference>
<evidence type="ECO:0000259" key="5">
    <source>
        <dbReference type="PROSITE" id="PS50931"/>
    </source>
</evidence>
<evidence type="ECO:0000313" key="9">
    <source>
        <dbReference type="Proteomes" id="UP000014160"/>
    </source>
</evidence>
<dbReference type="EMBL" id="AJDQ01000006">
    <property type="protein sequence ID" value="EOI56845.1"/>
    <property type="molecule type" value="Genomic_DNA"/>
</dbReference>
<dbReference type="Proteomes" id="UP000014160">
    <property type="component" value="Unassembled WGS sequence"/>
</dbReference>
<dbReference type="InterPro" id="IPR036390">
    <property type="entry name" value="WH_DNA-bd_sf"/>
</dbReference>
<evidence type="ECO:0000313" key="8">
    <source>
        <dbReference type="Proteomes" id="UP000013750"/>
    </source>
</evidence>
<evidence type="ECO:0000256" key="2">
    <source>
        <dbReference type="ARBA" id="ARBA00023015"/>
    </source>
</evidence>
<evidence type="ECO:0000313" key="6">
    <source>
        <dbReference type="EMBL" id="EOI56845.1"/>
    </source>
</evidence>
<sequence>MRIQQLEYLEKIVQTGSMNEAAKKLYLSQPSLTQAIKELESEYQLQLFYRNKTGMTLTNDGREFMNYTRGILDQVNLLNATYKVQTTRKQVFSVSAQHYAFVVHAFVELVKKLGGEEYDFTLRETLTENTLNDVQTFKSELGIIYLNTFNRMVLKRLITDKELEFIPLFDAHPHVFVGRENPLTKKKTLKLEDLEEYPYLSYEQGETNSFYFSEEILSTMQHKKQIKISDRATIFNLMVGLNGYTISSGIISSELNDEKIVAIPLEIDDQMTLGYLKHKKSTLSVMGKEYLELLKQHIRNYGFEIFGAPEK</sequence>
<comment type="caution">
    <text evidence="6">The sequence shown here is derived from an EMBL/GenBank/DDBJ whole genome shotgun (WGS) entry which is preliminary data.</text>
</comment>
<protein>
    <recommendedName>
        <fullName evidence="5">HTH lysR-type domain-containing protein</fullName>
    </recommendedName>
</protein>
<dbReference type="eggNOG" id="COG0583">
    <property type="taxonomic scope" value="Bacteria"/>
</dbReference>
<dbReference type="PANTHER" id="PTHR30346:SF0">
    <property type="entry name" value="HCA OPERON TRANSCRIPTIONAL ACTIVATOR HCAR"/>
    <property type="match status" value="1"/>
</dbReference>
<dbReference type="InterPro" id="IPR000847">
    <property type="entry name" value="LysR_HTH_N"/>
</dbReference>
<reference evidence="6 8" key="1">
    <citation type="submission" date="2013-02" db="EMBL/GenBank/DDBJ databases">
        <title>The Genome Sequence of Enterococcus gilvus ATCC BAA-350.</title>
        <authorList>
            <consortium name="The Broad Institute Genome Sequencing Platform"/>
            <consortium name="The Broad Institute Genome Sequencing Center for Infectious Disease"/>
            <person name="Earl A.M."/>
            <person name="Gilmore M.S."/>
            <person name="Lebreton F."/>
            <person name="Walker B."/>
            <person name="Young S.K."/>
            <person name="Zeng Q."/>
            <person name="Gargeya S."/>
            <person name="Fitzgerald M."/>
            <person name="Haas B."/>
            <person name="Abouelleil A."/>
            <person name="Alvarado L."/>
            <person name="Arachchi H.M."/>
            <person name="Berlin A.M."/>
            <person name="Chapman S.B."/>
            <person name="Dewar J."/>
            <person name="Goldberg J."/>
            <person name="Griggs A."/>
            <person name="Gujja S."/>
            <person name="Hansen M."/>
            <person name="Howarth C."/>
            <person name="Imamovic A."/>
            <person name="Larimer J."/>
            <person name="McCowan C."/>
            <person name="Murphy C."/>
            <person name="Neiman D."/>
            <person name="Pearson M."/>
            <person name="Priest M."/>
            <person name="Roberts A."/>
            <person name="Saif S."/>
            <person name="Shea T."/>
            <person name="Sisk P."/>
            <person name="Sykes S."/>
            <person name="Wortman J."/>
            <person name="Nusbaum C."/>
            <person name="Birren B."/>
        </authorList>
    </citation>
    <scope>NUCLEOTIDE SEQUENCE [LARGE SCALE GENOMIC DNA]</scope>
    <source>
        <strain evidence="6 8">ATCC BAA-350</strain>
    </source>
</reference>
<dbReference type="GO" id="GO:0003700">
    <property type="term" value="F:DNA-binding transcription factor activity"/>
    <property type="evidence" value="ECO:0007669"/>
    <property type="project" value="InterPro"/>
</dbReference>
<dbReference type="SUPFAM" id="SSF46785">
    <property type="entry name" value="Winged helix' DNA-binding domain"/>
    <property type="match status" value="1"/>
</dbReference>
<proteinExistence type="inferred from homology"/>
<organism evidence="6 8">
    <name type="scientific">Enterococcus gilvus ATCC BAA-350</name>
    <dbReference type="NCBI Taxonomy" id="1158614"/>
    <lineage>
        <taxon>Bacteria</taxon>
        <taxon>Bacillati</taxon>
        <taxon>Bacillota</taxon>
        <taxon>Bacilli</taxon>
        <taxon>Lactobacillales</taxon>
        <taxon>Enterococcaceae</taxon>
        <taxon>Enterococcus</taxon>
    </lineage>
</organism>
<dbReference type="RefSeq" id="WP_010779478.1">
    <property type="nucleotide sequence ID" value="NZ_ASWH01000001.1"/>
</dbReference>